<sequence length="181" mass="20938">MKAVRIVALLALPLSGVFAAAPAAAQYYGRGYTPPPEEPPYVQFMGGRCRDLYNALRARTLPSSHEVVEGMRREYRRDCEEEEQDARLRYYDQRNDARRAKYDDRRDARRQADVQYKERRADMLASRQEAEIGRQLTAEQSAQCAESYRILAAKKARTDLSVGELNDLRRFEDNVAARCRR</sequence>
<evidence type="ECO:0008006" key="4">
    <source>
        <dbReference type="Google" id="ProtNLM"/>
    </source>
</evidence>
<dbReference type="RefSeq" id="WP_054256880.1">
    <property type="nucleotide sequence ID" value="NZ_CYIG01000027.1"/>
</dbReference>
<dbReference type="Proteomes" id="UP000183656">
    <property type="component" value="Unassembled WGS sequence"/>
</dbReference>
<evidence type="ECO:0000313" key="2">
    <source>
        <dbReference type="EMBL" id="SFU87570.1"/>
    </source>
</evidence>
<reference evidence="2 3" key="1">
    <citation type="submission" date="2016-10" db="EMBL/GenBank/DDBJ databases">
        <authorList>
            <person name="de Groot N.N."/>
        </authorList>
    </citation>
    <scope>NUCLEOTIDE SEQUENCE [LARGE SCALE GENOMIC DNA]</scope>
    <source>
        <strain evidence="2 3">R-24608</strain>
    </source>
</reference>
<dbReference type="EMBL" id="FPBX01000029">
    <property type="protein sequence ID" value="SFU87570.1"/>
    <property type="molecule type" value="Genomic_DNA"/>
</dbReference>
<feature type="signal peptide" evidence="1">
    <location>
        <begin position="1"/>
        <end position="19"/>
    </location>
</feature>
<dbReference type="STRING" id="343013.SAMN04489707_102933"/>
<gene>
    <name evidence="2" type="ORF">SAMN04489707_102933</name>
</gene>
<organism evidence="2 3">
    <name type="scientific">Paenacidovorax caeni</name>
    <dbReference type="NCBI Taxonomy" id="343013"/>
    <lineage>
        <taxon>Bacteria</taxon>
        <taxon>Pseudomonadati</taxon>
        <taxon>Pseudomonadota</taxon>
        <taxon>Betaproteobacteria</taxon>
        <taxon>Burkholderiales</taxon>
        <taxon>Comamonadaceae</taxon>
        <taxon>Paenacidovorax</taxon>
    </lineage>
</organism>
<evidence type="ECO:0000256" key="1">
    <source>
        <dbReference type="SAM" id="SignalP"/>
    </source>
</evidence>
<protein>
    <recommendedName>
        <fullName evidence="4">DUF4124 domain-containing protein</fullName>
    </recommendedName>
</protein>
<keyword evidence="3" id="KW-1185">Reference proteome</keyword>
<dbReference type="AlphaFoldDB" id="A0A1I7JR08"/>
<evidence type="ECO:0000313" key="3">
    <source>
        <dbReference type="Proteomes" id="UP000183656"/>
    </source>
</evidence>
<feature type="chain" id="PRO_5010347764" description="DUF4124 domain-containing protein" evidence="1">
    <location>
        <begin position="20"/>
        <end position="181"/>
    </location>
</feature>
<keyword evidence="1" id="KW-0732">Signal</keyword>
<proteinExistence type="predicted"/>
<name>A0A1I7JR08_9BURK</name>
<dbReference type="OrthoDB" id="8812392at2"/>
<accession>A0A1I7JR08</accession>